<dbReference type="PANTHER" id="PTHR33969:SF2">
    <property type="entry name" value="SEGREGATION AND CONDENSATION PROTEIN A"/>
    <property type="match status" value="1"/>
</dbReference>
<evidence type="ECO:0000313" key="2">
    <source>
        <dbReference type="EMBL" id="QDT65296.1"/>
    </source>
</evidence>
<dbReference type="KEGG" id="chya:V22_25440"/>
<name>A0A517TAA3_9PLAN</name>
<sequence>MTDTFRIELHEYFGPMDLLLYLVRKSELDVCDLSLTKLTAQFVEYVDTLKLIDLDLAGEFVQTAGTLLEIKSREALPREIEEEAQEEVTDPSGTELVERLLEYRRFKQAALTLEEQARSWRERYPRLTSERPTSGKDAAADRFKEVELWDLVSALSRVLRTSEAPLANAVLQREEKPVAELVVEIGAKAKSEGKVRFSECFDGRNDRGRVVGVFLAILELVRHHGYKANQQDDGGDFLLFPPDDTHEAVA</sequence>
<evidence type="ECO:0000313" key="3">
    <source>
        <dbReference type="Proteomes" id="UP000319976"/>
    </source>
</evidence>
<proteinExistence type="predicted"/>
<dbReference type="PANTHER" id="PTHR33969">
    <property type="entry name" value="SEGREGATION AND CONDENSATION PROTEIN A"/>
    <property type="match status" value="1"/>
</dbReference>
<dbReference type="OrthoDB" id="9811016at2"/>
<reference evidence="2 3" key="1">
    <citation type="submission" date="2019-02" db="EMBL/GenBank/DDBJ databases">
        <title>Deep-cultivation of Planctomycetes and their phenomic and genomic characterization uncovers novel biology.</title>
        <authorList>
            <person name="Wiegand S."/>
            <person name="Jogler M."/>
            <person name="Boedeker C."/>
            <person name="Pinto D."/>
            <person name="Vollmers J."/>
            <person name="Rivas-Marin E."/>
            <person name="Kohn T."/>
            <person name="Peeters S.H."/>
            <person name="Heuer A."/>
            <person name="Rast P."/>
            <person name="Oberbeckmann S."/>
            <person name="Bunk B."/>
            <person name="Jeske O."/>
            <person name="Meyerdierks A."/>
            <person name="Storesund J.E."/>
            <person name="Kallscheuer N."/>
            <person name="Luecker S."/>
            <person name="Lage O.M."/>
            <person name="Pohl T."/>
            <person name="Merkel B.J."/>
            <person name="Hornburger P."/>
            <person name="Mueller R.-W."/>
            <person name="Bruemmer F."/>
            <person name="Labrenz M."/>
            <person name="Spormann A.M."/>
            <person name="Op den Camp H."/>
            <person name="Overmann J."/>
            <person name="Amann R."/>
            <person name="Jetten M.S.M."/>
            <person name="Mascher T."/>
            <person name="Medema M.H."/>
            <person name="Devos D.P."/>
            <person name="Kaster A.-K."/>
            <person name="Ovreas L."/>
            <person name="Rohde M."/>
            <person name="Galperin M.Y."/>
            <person name="Jogler C."/>
        </authorList>
    </citation>
    <scope>NUCLEOTIDE SEQUENCE [LARGE SCALE GENOMIC DNA]</scope>
    <source>
        <strain evidence="2 3">V22</strain>
    </source>
</reference>
<dbReference type="EMBL" id="CP036316">
    <property type="protein sequence ID" value="QDT65296.1"/>
    <property type="molecule type" value="Genomic_DNA"/>
</dbReference>
<dbReference type="AlphaFoldDB" id="A0A517TAA3"/>
<dbReference type="Pfam" id="PF02616">
    <property type="entry name" value="SMC_ScpA"/>
    <property type="match status" value="1"/>
</dbReference>
<organism evidence="2 3">
    <name type="scientific">Calycomorphotria hydatis</name>
    <dbReference type="NCBI Taxonomy" id="2528027"/>
    <lineage>
        <taxon>Bacteria</taxon>
        <taxon>Pseudomonadati</taxon>
        <taxon>Planctomycetota</taxon>
        <taxon>Planctomycetia</taxon>
        <taxon>Planctomycetales</taxon>
        <taxon>Planctomycetaceae</taxon>
        <taxon>Calycomorphotria</taxon>
    </lineage>
</organism>
<dbReference type="InterPro" id="IPR003768">
    <property type="entry name" value="ScpA"/>
</dbReference>
<accession>A0A517TAA3</accession>
<dbReference type="RefSeq" id="WP_145263174.1">
    <property type="nucleotide sequence ID" value="NZ_CP036316.1"/>
</dbReference>
<evidence type="ECO:0000256" key="1">
    <source>
        <dbReference type="ARBA" id="ARBA00044777"/>
    </source>
</evidence>
<dbReference type="Proteomes" id="UP000319976">
    <property type="component" value="Chromosome"/>
</dbReference>
<gene>
    <name evidence="2" type="primary">scpA</name>
    <name evidence="2" type="ORF">V22_25440</name>
</gene>
<dbReference type="Gene3D" id="6.10.250.2410">
    <property type="match status" value="1"/>
</dbReference>
<keyword evidence="3" id="KW-1185">Reference proteome</keyword>
<protein>
    <recommendedName>
        <fullName evidence="1">Segregation and condensation protein A</fullName>
    </recommendedName>
</protein>